<organism evidence="1 2">
    <name type="scientific">Flavobacterium fontis</name>
    <dbReference type="NCBI Taxonomy" id="1124188"/>
    <lineage>
        <taxon>Bacteria</taxon>
        <taxon>Pseudomonadati</taxon>
        <taxon>Bacteroidota</taxon>
        <taxon>Flavobacteriia</taxon>
        <taxon>Flavobacteriales</taxon>
        <taxon>Flavobacteriaceae</taxon>
        <taxon>Flavobacterium</taxon>
    </lineage>
</organism>
<dbReference type="Proteomes" id="UP000184147">
    <property type="component" value="Unassembled WGS sequence"/>
</dbReference>
<keyword evidence="2" id="KW-1185">Reference proteome</keyword>
<dbReference type="AlphaFoldDB" id="A0A1M5DBV5"/>
<reference evidence="1 2" key="1">
    <citation type="submission" date="2016-11" db="EMBL/GenBank/DDBJ databases">
        <authorList>
            <person name="Jaros S."/>
            <person name="Januszkiewicz K."/>
            <person name="Wedrychowicz H."/>
        </authorList>
    </citation>
    <scope>NUCLEOTIDE SEQUENCE [LARGE SCALE GENOMIC DNA]</scope>
    <source>
        <strain evidence="1 2">DSM 25660</strain>
    </source>
</reference>
<gene>
    <name evidence="1" type="ORF">SAMN05444377_11474</name>
</gene>
<sequence length="30" mass="3448">MKRPLTLFRYKGDLVGVPSSIKKQILNTDE</sequence>
<protein>
    <submittedName>
        <fullName evidence="1">Uncharacterized protein</fullName>
    </submittedName>
</protein>
<accession>A0A1M5DBV5</accession>
<dbReference type="EMBL" id="FQVQ01000014">
    <property type="protein sequence ID" value="SHF64182.1"/>
    <property type="molecule type" value="Genomic_DNA"/>
</dbReference>
<name>A0A1M5DBV5_9FLAO</name>
<proteinExistence type="predicted"/>
<evidence type="ECO:0000313" key="2">
    <source>
        <dbReference type="Proteomes" id="UP000184147"/>
    </source>
</evidence>
<evidence type="ECO:0000313" key="1">
    <source>
        <dbReference type="EMBL" id="SHF64182.1"/>
    </source>
</evidence>